<dbReference type="EMBL" id="AXDY01000005">
    <property type="protein sequence ID" value="ERS93359.1"/>
    <property type="molecule type" value="Genomic_DNA"/>
</dbReference>
<dbReference type="RefSeq" id="WP_002479857.1">
    <property type="nucleotide sequence ID" value="NZ_AXDY01000005.1"/>
</dbReference>
<dbReference type="InterPro" id="IPR046947">
    <property type="entry name" value="LytR-like"/>
</dbReference>
<evidence type="ECO:0000256" key="4">
    <source>
        <dbReference type="ARBA" id="ARBA00023125"/>
    </source>
</evidence>
<comment type="subcellular location">
    <subcellularLocation>
        <location evidence="1">Cytoplasm</location>
    </subcellularLocation>
</comment>
<keyword evidence="5" id="KW-0804">Transcription</keyword>
<sequence length="146" mass="17461">MKINSYFDPTYPEEYVDIYAHEHSKTVDAIIQAAQQTSTIQTLTGKENDKTYRFPIEDFLYIRSEQRKLFAYTTSHRLHIQQRFYQLEQSLPKDFIRISQSEIINMHNIKHLSLSKNGMIHIEMKHGEATYSSRRYLKQLKARLFQ</sequence>
<feature type="domain" description="HTH LytTR-type" evidence="6">
    <location>
        <begin position="43"/>
        <end position="146"/>
    </location>
</feature>
<keyword evidence="4" id="KW-0238">DNA-binding</keyword>
<evidence type="ECO:0000256" key="3">
    <source>
        <dbReference type="ARBA" id="ARBA00023015"/>
    </source>
</evidence>
<protein>
    <recommendedName>
        <fullName evidence="6">HTH LytTR-type domain-containing protein</fullName>
    </recommendedName>
</protein>
<dbReference type="PROSITE" id="PS50930">
    <property type="entry name" value="HTH_LYTTR"/>
    <property type="match status" value="1"/>
</dbReference>
<reference evidence="7 8" key="1">
    <citation type="journal article" date="2013" name="Genome Announc.">
        <title>Draft Genome Sequence of Staphylococcus simulans UMC-CNS-990, Isolated from a Case of Chronic Bovine Mastitis.</title>
        <authorList>
            <person name="Calcutt M.J."/>
            <person name="Foecking M.F."/>
            <person name="Hsieh H.Y."/>
            <person name="Perry J."/>
            <person name="Stewart G.C."/>
            <person name="Middleton J.R."/>
        </authorList>
    </citation>
    <scope>NUCLEOTIDE SEQUENCE [LARGE SCALE GENOMIC DNA]</scope>
    <source>
        <strain evidence="7 8">UMC-CNS-990</strain>
    </source>
</reference>
<dbReference type="InterPro" id="IPR007492">
    <property type="entry name" value="LytTR_DNA-bd_dom"/>
</dbReference>
<dbReference type="SMART" id="SM00850">
    <property type="entry name" value="LytTR"/>
    <property type="match status" value="1"/>
</dbReference>
<organism evidence="7 8">
    <name type="scientific">Staphylococcus simulans UMC-CNS-990</name>
    <dbReference type="NCBI Taxonomy" id="1405498"/>
    <lineage>
        <taxon>Bacteria</taxon>
        <taxon>Bacillati</taxon>
        <taxon>Bacillota</taxon>
        <taxon>Bacilli</taxon>
        <taxon>Bacillales</taxon>
        <taxon>Staphylococcaceae</taxon>
        <taxon>Staphylococcus</taxon>
    </lineage>
</organism>
<gene>
    <name evidence="7" type="ORF">SSIM_06565</name>
</gene>
<keyword evidence="8" id="KW-1185">Reference proteome</keyword>
<evidence type="ECO:0000313" key="8">
    <source>
        <dbReference type="Proteomes" id="UP000017131"/>
    </source>
</evidence>
<evidence type="ECO:0000256" key="2">
    <source>
        <dbReference type="ARBA" id="ARBA00022490"/>
    </source>
</evidence>
<comment type="caution">
    <text evidence="7">The sequence shown here is derived from an EMBL/GenBank/DDBJ whole genome shotgun (WGS) entry which is preliminary data.</text>
</comment>
<keyword evidence="3" id="KW-0805">Transcription regulation</keyword>
<dbReference type="Pfam" id="PF04397">
    <property type="entry name" value="LytTR"/>
    <property type="match status" value="1"/>
</dbReference>
<evidence type="ECO:0000256" key="5">
    <source>
        <dbReference type="ARBA" id="ARBA00023163"/>
    </source>
</evidence>
<dbReference type="PANTHER" id="PTHR37299:SF2">
    <property type="entry name" value="HTH LYTTR-TYPE DOMAIN-CONTAINING PROTEIN"/>
    <property type="match status" value="1"/>
</dbReference>
<evidence type="ECO:0000313" key="7">
    <source>
        <dbReference type="EMBL" id="ERS93359.1"/>
    </source>
</evidence>
<evidence type="ECO:0000259" key="6">
    <source>
        <dbReference type="PROSITE" id="PS50930"/>
    </source>
</evidence>
<keyword evidence="2" id="KW-0963">Cytoplasm</keyword>
<evidence type="ECO:0000256" key="1">
    <source>
        <dbReference type="ARBA" id="ARBA00004496"/>
    </source>
</evidence>
<dbReference type="Gene3D" id="2.40.50.1020">
    <property type="entry name" value="LytTr DNA-binding domain"/>
    <property type="match status" value="1"/>
</dbReference>
<dbReference type="Proteomes" id="UP000017131">
    <property type="component" value="Unassembled WGS sequence"/>
</dbReference>
<dbReference type="PANTHER" id="PTHR37299">
    <property type="entry name" value="TRANSCRIPTIONAL REGULATOR-RELATED"/>
    <property type="match status" value="1"/>
</dbReference>
<accession>A0ABN0PCQ0</accession>
<proteinExistence type="predicted"/>
<name>A0ABN0PCQ0_STASI</name>
<dbReference type="GeneID" id="77330683"/>